<gene>
    <name evidence="8" type="ORF">MHI_LOCUS836171</name>
</gene>
<evidence type="ECO:0000256" key="4">
    <source>
        <dbReference type="ARBA" id="ARBA00022723"/>
    </source>
</evidence>
<dbReference type="PANTHER" id="PTHR47217:SF1">
    <property type="entry name" value="GLOBIN-LIKE PROTEIN"/>
    <property type="match status" value="1"/>
</dbReference>
<dbReference type="Pfam" id="PF00042">
    <property type="entry name" value="Globin"/>
    <property type="match status" value="1"/>
</dbReference>
<reference evidence="8" key="1">
    <citation type="submission" date="2020-07" db="EMBL/GenBank/DDBJ databases">
        <authorList>
            <person name="Nazaruddin N."/>
        </authorList>
    </citation>
    <scope>NUCLEOTIDE SEQUENCE</scope>
</reference>
<dbReference type="Gene3D" id="1.10.490.10">
    <property type="entry name" value="Globins"/>
    <property type="match status" value="1"/>
</dbReference>
<dbReference type="InterPro" id="IPR009050">
    <property type="entry name" value="Globin-like_sf"/>
</dbReference>
<evidence type="ECO:0000313" key="8">
    <source>
        <dbReference type="EMBL" id="CAD1478989.1"/>
    </source>
</evidence>
<dbReference type="OrthoDB" id="436496at2759"/>
<dbReference type="GO" id="GO:0020037">
    <property type="term" value="F:heme binding"/>
    <property type="evidence" value="ECO:0007669"/>
    <property type="project" value="InterPro"/>
</dbReference>
<comment type="similarity">
    <text evidence="6">Belongs to the globin family.</text>
</comment>
<dbReference type="InterPro" id="IPR044399">
    <property type="entry name" value="Mb-like_M"/>
</dbReference>
<evidence type="ECO:0000256" key="2">
    <source>
        <dbReference type="ARBA" id="ARBA00022617"/>
    </source>
</evidence>
<dbReference type="InterPro" id="IPR000971">
    <property type="entry name" value="Globin"/>
</dbReference>
<evidence type="ECO:0000256" key="1">
    <source>
        <dbReference type="ARBA" id="ARBA00022448"/>
    </source>
</evidence>
<keyword evidence="2 6" id="KW-0349">Heme</keyword>
<dbReference type="GO" id="GO:0046872">
    <property type="term" value="F:metal ion binding"/>
    <property type="evidence" value="ECO:0007669"/>
    <property type="project" value="UniProtKB-KW"/>
</dbReference>
<dbReference type="CDD" id="cd01040">
    <property type="entry name" value="Mb-like"/>
    <property type="match status" value="1"/>
</dbReference>
<dbReference type="PROSITE" id="PS01033">
    <property type="entry name" value="GLOBIN"/>
    <property type="match status" value="1"/>
</dbReference>
<proteinExistence type="inferred from homology"/>
<dbReference type="AlphaFoldDB" id="A0A6V7HFC5"/>
<feature type="domain" description="Globin" evidence="7">
    <location>
        <begin position="22"/>
        <end position="169"/>
    </location>
</feature>
<keyword evidence="4" id="KW-0479">Metal-binding</keyword>
<accession>A0A6V7HFC5</accession>
<organism evidence="8 9">
    <name type="scientific">Heterotrigona itama</name>
    <dbReference type="NCBI Taxonomy" id="395501"/>
    <lineage>
        <taxon>Eukaryota</taxon>
        <taxon>Metazoa</taxon>
        <taxon>Ecdysozoa</taxon>
        <taxon>Arthropoda</taxon>
        <taxon>Hexapoda</taxon>
        <taxon>Insecta</taxon>
        <taxon>Pterygota</taxon>
        <taxon>Neoptera</taxon>
        <taxon>Endopterygota</taxon>
        <taxon>Hymenoptera</taxon>
        <taxon>Apocrita</taxon>
        <taxon>Aculeata</taxon>
        <taxon>Apoidea</taxon>
        <taxon>Anthophila</taxon>
        <taxon>Apidae</taxon>
        <taxon>Heterotrigona</taxon>
    </lineage>
</organism>
<dbReference type="PANTHER" id="PTHR47217">
    <property type="entry name" value="GLOBIN-LIKE PROTEIN"/>
    <property type="match status" value="1"/>
</dbReference>
<evidence type="ECO:0000256" key="5">
    <source>
        <dbReference type="ARBA" id="ARBA00023004"/>
    </source>
</evidence>
<dbReference type="GO" id="GO:0005344">
    <property type="term" value="F:oxygen carrier activity"/>
    <property type="evidence" value="ECO:0007669"/>
    <property type="project" value="UniProtKB-KW"/>
</dbReference>
<evidence type="ECO:0000259" key="7">
    <source>
        <dbReference type="PROSITE" id="PS01033"/>
    </source>
</evidence>
<sequence>MGSVLSYFFGYSDSDTIDPKVGLTKREMRLVRETWNIVRVHSVKAGVTIMASYFSKYPRYHQVFPAFKHVPVDELAGNKKFQAHCQNIMSTLSNSIDALHDADLMDAILHSTGERHGRRGQGRQEFIDLKAVMLEVMKDTLKSKFPAEVEVAWNKTIDILFLKIFEGIERTAS</sequence>
<dbReference type="GO" id="GO:0019825">
    <property type="term" value="F:oxygen binding"/>
    <property type="evidence" value="ECO:0007669"/>
    <property type="project" value="InterPro"/>
</dbReference>
<protein>
    <recommendedName>
        <fullName evidence="7">Globin domain-containing protein</fullName>
    </recommendedName>
</protein>
<evidence type="ECO:0000256" key="6">
    <source>
        <dbReference type="RuleBase" id="RU000356"/>
    </source>
</evidence>
<dbReference type="EMBL" id="CAJDYZ010011156">
    <property type="protein sequence ID" value="CAD1478989.1"/>
    <property type="molecule type" value="Genomic_DNA"/>
</dbReference>
<comment type="caution">
    <text evidence="8">The sequence shown here is derived from an EMBL/GenBank/DDBJ whole genome shotgun (WGS) entry which is preliminary data.</text>
</comment>
<dbReference type="SUPFAM" id="SSF46458">
    <property type="entry name" value="Globin-like"/>
    <property type="match status" value="1"/>
</dbReference>
<keyword evidence="9" id="KW-1185">Reference proteome</keyword>
<keyword evidence="3 6" id="KW-0561">Oxygen transport</keyword>
<dbReference type="Proteomes" id="UP000752696">
    <property type="component" value="Unassembled WGS sequence"/>
</dbReference>
<dbReference type="InterPro" id="IPR012292">
    <property type="entry name" value="Globin/Proto"/>
</dbReference>
<evidence type="ECO:0000313" key="9">
    <source>
        <dbReference type="Proteomes" id="UP000752696"/>
    </source>
</evidence>
<keyword evidence="1 6" id="KW-0813">Transport</keyword>
<name>A0A6V7HFC5_9HYME</name>
<keyword evidence="5" id="KW-0408">Iron</keyword>
<evidence type="ECO:0000256" key="3">
    <source>
        <dbReference type="ARBA" id="ARBA00022621"/>
    </source>
</evidence>